<proteinExistence type="predicted"/>
<evidence type="ECO:0000313" key="2">
    <source>
        <dbReference type="EMBL" id="KAF2566516.1"/>
    </source>
</evidence>
<dbReference type="EMBL" id="QGKW02001911">
    <property type="protein sequence ID" value="KAF2566516.1"/>
    <property type="molecule type" value="Genomic_DNA"/>
</dbReference>
<gene>
    <name evidence="2" type="ORF">F2Q68_00027204</name>
</gene>
<feature type="compositionally biased region" description="Polar residues" evidence="1">
    <location>
        <begin position="1"/>
        <end position="13"/>
    </location>
</feature>
<name>A0A8S9IB03_BRACR</name>
<feature type="region of interest" description="Disordered" evidence="1">
    <location>
        <begin position="1"/>
        <end position="26"/>
    </location>
</feature>
<dbReference type="Proteomes" id="UP000712281">
    <property type="component" value="Unassembled WGS sequence"/>
</dbReference>
<dbReference type="AlphaFoldDB" id="A0A8S9IB03"/>
<comment type="caution">
    <text evidence="2">The sequence shown here is derived from an EMBL/GenBank/DDBJ whole genome shotgun (WGS) entry which is preliminary data.</text>
</comment>
<accession>A0A8S9IB03</accession>
<reference evidence="2" key="1">
    <citation type="submission" date="2019-12" db="EMBL/GenBank/DDBJ databases">
        <title>Genome sequencing and annotation of Brassica cretica.</title>
        <authorList>
            <person name="Studholme D.J."/>
            <person name="Sarris P.F."/>
        </authorList>
    </citation>
    <scope>NUCLEOTIDE SEQUENCE</scope>
    <source>
        <strain evidence="2">PFS-001/15</strain>
        <tissue evidence="2">Leaf</tissue>
    </source>
</reference>
<evidence type="ECO:0000256" key="1">
    <source>
        <dbReference type="SAM" id="MobiDB-lite"/>
    </source>
</evidence>
<protein>
    <submittedName>
        <fullName evidence="2">Uncharacterized protein</fullName>
    </submittedName>
</protein>
<sequence>MSIASNPEQPQPQKDNHLLSLPEQLQPHTEISPYNGVCSFVGVYLEDTTIDLRTTHPYRDPSKLYFEFSFENLSWERRRLNPIDSQ</sequence>
<evidence type="ECO:0000313" key="3">
    <source>
        <dbReference type="Proteomes" id="UP000712281"/>
    </source>
</evidence>
<organism evidence="2 3">
    <name type="scientific">Brassica cretica</name>
    <name type="common">Mustard</name>
    <dbReference type="NCBI Taxonomy" id="69181"/>
    <lineage>
        <taxon>Eukaryota</taxon>
        <taxon>Viridiplantae</taxon>
        <taxon>Streptophyta</taxon>
        <taxon>Embryophyta</taxon>
        <taxon>Tracheophyta</taxon>
        <taxon>Spermatophyta</taxon>
        <taxon>Magnoliopsida</taxon>
        <taxon>eudicotyledons</taxon>
        <taxon>Gunneridae</taxon>
        <taxon>Pentapetalae</taxon>
        <taxon>rosids</taxon>
        <taxon>malvids</taxon>
        <taxon>Brassicales</taxon>
        <taxon>Brassicaceae</taxon>
        <taxon>Brassiceae</taxon>
        <taxon>Brassica</taxon>
    </lineage>
</organism>